<evidence type="ECO:0000313" key="3">
    <source>
        <dbReference type="WBParaSite" id="EVEC_0000853701-mRNA-1"/>
    </source>
</evidence>
<evidence type="ECO:0000313" key="2">
    <source>
        <dbReference type="Proteomes" id="UP000274131"/>
    </source>
</evidence>
<dbReference type="CDD" id="cd00048">
    <property type="entry name" value="DSRM_SF"/>
    <property type="match status" value="1"/>
</dbReference>
<dbReference type="AlphaFoldDB" id="A0A0N4VD65"/>
<dbReference type="EMBL" id="UXUI01009218">
    <property type="protein sequence ID" value="VDD93270.1"/>
    <property type="molecule type" value="Genomic_DNA"/>
</dbReference>
<organism evidence="3">
    <name type="scientific">Enterobius vermicularis</name>
    <name type="common">Human pinworm</name>
    <dbReference type="NCBI Taxonomy" id="51028"/>
    <lineage>
        <taxon>Eukaryota</taxon>
        <taxon>Metazoa</taxon>
        <taxon>Ecdysozoa</taxon>
        <taxon>Nematoda</taxon>
        <taxon>Chromadorea</taxon>
        <taxon>Rhabditida</taxon>
        <taxon>Spirurina</taxon>
        <taxon>Oxyuridomorpha</taxon>
        <taxon>Oxyuroidea</taxon>
        <taxon>Oxyuridae</taxon>
        <taxon>Enterobius</taxon>
    </lineage>
</organism>
<keyword evidence="2" id="KW-1185">Reference proteome</keyword>
<protein>
    <submittedName>
        <fullName evidence="3">DRBM domain-containing protein</fullName>
    </submittedName>
</protein>
<dbReference type="WBParaSite" id="EVEC_0000853701-mRNA-1">
    <property type="protein sequence ID" value="EVEC_0000853701-mRNA-1"/>
    <property type="gene ID" value="EVEC_0000853701"/>
</dbReference>
<sequence length="222" mass="24440">MLEVSEQSGDKNANFGPRVVSLLADHFYARKEDSLRQGTQELSKSPKTLKQKPSLGAEAEVLLNKLYNGAKTYSLKKINSSKGVRFVCHVHVRNQNFTAEGLSESEAAQKATEIAVWKLYPNDASRAAKNLKGEVENSDAGIDKKISDSRGDRFVCHLSLGKSSFTAEDTSEIHAAQKASEVALWKMYPDDALKAAKNLKNKVKNPNTHTDKKVGSVTYVQN</sequence>
<reference evidence="3" key="1">
    <citation type="submission" date="2017-02" db="UniProtKB">
        <authorList>
            <consortium name="WormBaseParasite"/>
        </authorList>
    </citation>
    <scope>IDENTIFICATION</scope>
</reference>
<name>A0A0N4VD65_ENTVE</name>
<evidence type="ECO:0000313" key="1">
    <source>
        <dbReference type="EMBL" id="VDD93270.1"/>
    </source>
</evidence>
<proteinExistence type="predicted"/>
<gene>
    <name evidence="1" type="ORF">EVEC_LOCUS8021</name>
</gene>
<accession>A0A0N4VD65</accession>
<dbReference type="Proteomes" id="UP000274131">
    <property type="component" value="Unassembled WGS sequence"/>
</dbReference>
<dbReference type="SUPFAM" id="SSF54768">
    <property type="entry name" value="dsRNA-binding domain-like"/>
    <property type="match status" value="1"/>
</dbReference>
<reference evidence="1 2" key="2">
    <citation type="submission" date="2018-10" db="EMBL/GenBank/DDBJ databases">
        <authorList>
            <consortium name="Pathogen Informatics"/>
        </authorList>
    </citation>
    <scope>NUCLEOTIDE SEQUENCE [LARGE SCALE GENOMIC DNA]</scope>
</reference>
<dbReference type="Gene3D" id="3.30.160.20">
    <property type="match status" value="1"/>
</dbReference>